<keyword evidence="2" id="KW-0810">Translation regulation</keyword>
<sequence>MSKKKSNPGGIVYSTDPGFRPESNEPEETDTLPPAQQQLRVKLDTKQRAGKVVTLVDGFVGKTEDLEKLGKELKTKCGTGGSAKDGQILIQGDYKEKVVKWLQDWGYKAK</sequence>
<evidence type="ECO:0000256" key="3">
    <source>
        <dbReference type="ARBA" id="ARBA00022917"/>
    </source>
</evidence>
<keyword evidence="6" id="KW-0396">Initiation factor</keyword>
<evidence type="ECO:0000256" key="4">
    <source>
        <dbReference type="SAM" id="MobiDB-lite"/>
    </source>
</evidence>
<dbReference type="PANTHER" id="PTHR12789:SF0">
    <property type="entry name" value="DENSITY-REGULATED PROTEIN"/>
    <property type="match status" value="1"/>
</dbReference>
<dbReference type="EMBL" id="FNBN01000001">
    <property type="protein sequence ID" value="SDF14850.1"/>
    <property type="molecule type" value="Genomic_DNA"/>
</dbReference>
<evidence type="ECO:0000256" key="1">
    <source>
        <dbReference type="ARBA" id="ARBA00005422"/>
    </source>
</evidence>
<dbReference type="STRING" id="104663.SAMN04488121_101940"/>
<comment type="similarity">
    <text evidence="1">Belongs to the SUI1 family.</text>
</comment>
<dbReference type="InterPro" id="IPR001950">
    <property type="entry name" value="SUI1"/>
</dbReference>
<gene>
    <name evidence="6" type="ORF">SAMN04488121_101940</name>
</gene>
<dbReference type="AlphaFoldDB" id="A0A1G7IQ25"/>
<dbReference type="GO" id="GO:0002188">
    <property type="term" value="P:translation reinitiation"/>
    <property type="evidence" value="ECO:0007669"/>
    <property type="project" value="TreeGrafter"/>
</dbReference>
<dbReference type="GO" id="GO:0003743">
    <property type="term" value="F:translation initiation factor activity"/>
    <property type="evidence" value="ECO:0007669"/>
    <property type="project" value="UniProtKB-KW"/>
</dbReference>
<dbReference type="InterPro" id="IPR036877">
    <property type="entry name" value="SUI1_dom_sf"/>
</dbReference>
<evidence type="ECO:0000313" key="7">
    <source>
        <dbReference type="Proteomes" id="UP000199045"/>
    </source>
</evidence>
<dbReference type="CDD" id="cd11567">
    <property type="entry name" value="YciH_like"/>
    <property type="match status" value="1"/>
</dbReference>
<feature type="region of interest" description="Disordered" evidence="4">
    <location>
        <begin position="1"/>
        <end position="35"/>
    </location>
</feature>
<protein>
    <submittedName>
        <fullName evidence="6">Translation initiation factor 1</fullName>
    </submittedName>
</protein>
<dbReference type="OrthoDB" id="9792915at2"/>
<dbReference type="SUPFAM" id="SSF55159">
    <property type="entry name" value="eIF1-like"/>
    <property type="match status" value="1"/>
</dbReference>
<proteinExistence type="inferred from homology"/>
<evidence type="ECO:0000259" key="5">
    <source>
        <dbReference type="PROSITE" id="PS50296"/>
    </source>
</evidence>
<dbReference type="GO" id="GO:0001731">
    <property type="term" value="P:formation of translation preinitiation complex"/>
    <property type="evidence" value="ECO:0007669"/>
    <property type="project" value="TreeGrafter"/>
</dbReference>
<evidence type="ECO:0000256" key="2">
    <source>
        <dbReference type="ARBA" id="ARBA00022845"/>
    </source>
</evidence>
<accession>A0A1G7IQ25</accession>
<name>A0A1G7IQ25_CHIFI</name>
<dbReference type="RefSeq" id="WP_089829049.1">
    <property type="nucleotide sequence ID" value="NZ_FNBN01000001.1"/>
</dbReference>
<dbReference type="PROSITE" id="PS50296">
    <property type="entry name" value="SUI1"/>
    <property type="match status" value="1"/>
</dbReference>
<keyword evidence="3" id="KW-0648">Protein biosynthesis</keyword>
<dbReference type="Proteomes" id="UP000199045">
    <property type="component" value="Unassembled WGS sequence"/>
</dbReference>
<evidence type="ECO:0000313" key="6">
    <source>
        <dbReference type="EMBL" id="SDF14850.1"/>
    </source>
</evidence>
<organism evidence="6 7">
    <name type="scientific">Chitinophaga filiformis</name>
    <name type="common">Myxococcus filiformis</name>
    <name type="synonym">Flexibacter filiformis</name>
    <dbReference type="NCBI Taxonomy" id="104663"/>
    <lineage>
        <taxon>Bacteria</taxon>
        <taxon>Pseudomonadati</taxon>
        <taxon>Bacteroidota</taxon>
        <taxon>Chitinophagia</taxon>
        <taxon>Chitinophagales</taxon>
        <taxon>Chitinophagaceae</taxon>
        <taxon>Chitinophaga</taxon>
    </lineage>
</organism>
<dbReference type="PANTHER" id="PTHR12789">
    <property type="entry name" value="DENSITY-REGULATED PROTEIN HOMOLOG"/>
    <property type="match status" value="1"/>
</dbReference>
<dbReference type="GO" id="GO:0006417">
    <property type="term" value="P:regulation of translation"/>
    <property type="evidence" value="ECO:0007669"/>
    <property type="project" value="UniProtKB-KW"/>
</dbReference>
<feature type="domain" description="SUI1" evidence="5">
    <location>
        <begin position="45"/>
        <end position="106"/>
    </location>
</feature>
<dbReference type="InterPro" id="IPR050318">
    <property type="entry name" value="DENR/SUI1_TIF"/>
</dbReference>
<dbReference type="Pfam" id="PF01253">
    <property type="entry name" value="SUI1"/>
    <property type="match status" value="1"/>
</dbReference>
<dbReference type="PIRSF" id="PIRSF037511">
    <property type="entry name" value="Transl_init_SUI1_pro"/>
    <property type="match status" value="1"/>
</dbReference>
<reference evidence="6 7" key="1">
    <citation type="submission" date="2016-10" db="EMBL/GenBank/DDBJ databases">
        <authorList>
            <person name="de Groot N.N."/>
        </authorList>
    </citation>
    <scope>NUCLEOTIDE SEQUENCE [LARGE SCALE GENOMIC DNA]</scope>
    <source>
        <strain evidence="6 7">DSM 527</strain>
    </source>
</reference>
<dbReference type="Gene3D" id="3.30.780.10">
    <property type="entry name" value="SUI1-like domain"/>
    <property type="match status" value="1"/>
</dbReference>
<dbReference type="InterPro" id="IPR005872">
    <property type="entry name" value="SUI1_arc_bac"/>
</dbReference>
<dbReference type="GO" id="GO:0003729">
    <property type="term" value="F:mRNA binding"/>
    <property type="evidence" value="ECO:0007669"/>
    <property type="project" value="TreeGrafter"/>
</dbReference>